<organism evidence="7">
    <name type="scientific">Leishmania guyanensis</name>
    <dbReference type="NCBI Taxonomy" id="5670"/>
    <lineage>
        <taxon>Eukaryota</taxon>
        <taxon>Discoba</taxon>
        <taxon>Euglenozoa</taxon>
        <taxon>Kinetoplastea</taxon>
        <taxon>Metakinetoplastina</taxon>
        <taxon>Trypanosomatida</taxon>
        <taxon>Trypanosomatidae</taxon>
        <taxon>Leishmaniinae</taxon>
        <taxon>Leishmania</taxon>
        <taxon>Leishmania guyanensis species complex</taxon>
    </lineage>
</organism>
<gene>
    <name evidence="7" type="primary">LgM4147LRVhigh.10.00320.00210</name>
    <name evidence="7" type="ORF">BN36_1010210</name>
</gene>
<feature type="compositionally biased region" description="Basic residues" evidence="5">
    <location>
        <begin position="159"/>
        <end position="173"/>
    </location>
</feature>
<dbReference type="InterPro" id="IPR035952">
    <property type="entry name" value="Rhomboid-like_sf"/>
</dbReference>
<evidence type="ECO:0000313" key="7">
    <source>
        <dbReference type="EMBL" id="CCM13509.1"/>
    </source>
</evidence>
<feature type="transmembrane region" description="Helical" evidence="6">
    <location>
        <begin position="234"/>
        <end position="260"/>
    </location>
</feature>
<dbReference type="SUPFAM" id="SSF144091">
    <property type="entry name" value="Rhomboid-like"/>
    <property type="match status" value="1"/>
</dbReference>
<dbReference type="EMBL" id="CALQ01000290">
    <property type="protein sequence ID" value="CCM13509.1"/>
    <property type="molecule type" value="Genomic_DNA"/>
</dbReference>
<sequence>MLRFHGVCEVVRTVTSAALPRVTHPSSTSSLPCVCVAMKAEAAFLHAAPPMALVATLISQRQFRFPSVNLRTSPVSCSETPAPTFLRRARLATPFLPSQHPMQHRWIRVKSQEKGQQQRQEEEDRNAEETRKKGEEPNSKTNSSGEDSDRQSDSSSRGSKNKKGGKGQAKKKKSFMDHVHGLRDDYANFPHIYNSVNAINFVVFTVFCLCSTGSNTEERWWLETWGVDNSVRPWTWLLHSFLTNNFLAMTYAMMLLHTMCHQVLPTLGSRGLMMYCGGVATLSGMIMWLGNYLYYGGTAAPEQQFGPWDVIAALFVMEYAYHGVTPMAILNSFSGWIKYACWVGEICILYFDWQPTLIGTLVGLALCKGVPRFKAVKPTTKAT</sequence>
<feature type="transmembrane region" description="Helical" evidence="6">
    <location>
        <begin position="272"/>
        <end position="290"/>
    </location>
</feature>
<evidence type="ECO:0000256" key="2">
    <source>
        <dbReference type="ARBA" id="ARBA00022692"/>
    </source>
</evidence>
<keyword evidence="4 6" id="KW-0472">Membrane</keyword>
<dbReference type="AlphaFoldDB" id="A0A1E1IQI9"/>
<comment type="subcellular location">
    <subcellularLocation>
        <location evidence="1">Membrane</location>
        <topology evidence="1">Multi-pass membrane protein</topology>
    </subcellularLocation>
</comment>
<name>A0A1E1IQI9_LEIGU</name>
<proteinExistence type="predicted"/>
<feature type="transmembrane region" description="Helical" evidence="6">
    <location>
        <begin position="192"/>
        <end position="214"/>
    </location>
</feature>
<reference evidence="7" key="1">
    <citation type="submission" date="2012-08" db="EMBL/GenBank/DDBJ databases">
        <title>Comparative genomics of metastatic and non-metastatic Leishmania guyanensis provides insights into polygenic factors involved in Leishmania RNA virus infection.</title>
        <authorList>
            <person name="Smith D."/>
            <person name="Hertz-Fowler C."/>
            <person name="Martin R."/>
            <person name="Dickens N."/>
            <person name="Fasel N."/>
            <person name="Falquet L."/>
            <person name="Beverley S."/>
            <person name="Zangger H."/>
            <person name="Calderon-Copete S."/>
            <person name="Mottram J."/>
            <person name="Xenarios I."/>
        </authorList>
    </citation>
    <scope>NUCLEOTIDE SEQUENCE</scope>
    <source>
        <strain evidence="7">MHOM/BR/75/M4147/SSU:IR2SAT-LUC</strain>
    </source>
</reference>
<feature type="compositionally biased region" description="Basic and acidic residues" evidence="5">
    <location>
        <begin position="119"/>
        <end position="138"/>
    </location>
</feature>
<keyword evidence="2 6" id="KW-0812">Transmembrane</keyword>
<evidence type="ECO:0000256" key="4">
    <source>
        <dbReference type="ARBA" id="ARBA00023136"/>
    </source>
</evidence>
<dbReference type="GO" id="GO:0016020">
    <property type="term" value="C:membrane"/>
    <property type="evidence" value="ECO:0007669"/>
    <property type="project" value="UniProtKB-SubCell"/>
</dbReference>
<feature type="region of interest" description="Disordered" evidence="5">
    <location>
        <begin position="110"/>
        <end position="174"/>
    </location>
</feature>
<keyword evidence="3 6" id="KW-1133">Transmembrane helix</keyword>
<evidence type="ECO:0000256" key="6">
    <source>
        <dbReference type="SAM" id="Phobius"/>
    </source>
</evidence>
<evidence type="ECO:0000256" key="5">
    <source>
        <dbReference type="SAM" id="MobiDB-lite"/>
    </source>
</evidence>
<evidence type="ECO:0000256" key="1">
    <source>
        <dbReference type="ARBA" id="ARBA00004141"/>
    </source>
</evidence>
<accession>A0A1E1IQI9</accession>
<protein>
    <submittedName>
        <fullName evidence="7">Uncharacterized protein</fullName>
    </submittedName>
</protein>
<evidence type="ECO:0000256" key="3">
    <source>
        <dbReference type="ARBA" id="ARBA00022989"/>
    </source>
</evidence>